<name>A0AAV1V856_9STRA</name>
<accession>A0AAV1V856</accession>
<gene>
    <name evidence="2" type="ORF">PM001_LOCUS27098</name>
</gene>
<evidence type="ECO:0000313" key="3">
    <source>
        <dbReference type="Proteomes" id="UP001162060"/>
    </source>
</evidence>
<evidence type="ECO:0000313" key="2">
    <source>
        <dbReference type="EMBL" id="CAK7941948.1"/>
    </source>
</evidence>
<sequence>MHRRGFSGDMRGKQHAEQQLIRPSLLEALHDPRQALLVSTLPHCCTLAIVAKQAPAQAVAKNEEPKGVTAPSVE</sequence>
<organism evidence="2 3">
    <name type="scientific">Peronospora matthiolae</name>
    <dbReference type="NCBI Taxonomy" id="2874970"/>
    <lineage>
        <taxon>Eukaryota</taxon>
        <taxon>Sar</taxon>
        <taxon>Stramenopiles</taxon>
        <taxon>Oomycota</taxon>
        <taxon>Peronosporomycetes</taxon>
        <taxon>Peronosporales</taxon>
        <taxon>Peronosporaceae</taxon>
        <taxon>Peronospora</taxon>
    </lineage>
</organism>
<feature type="region of interest" description="Disordered" evidence="1">
    <location>
        <begin position="55"/>
        <end position="74"/>
    </location>
</feature>
<dbReference type="EMBL" id="CAKLBY020000267">
    <property type="protein sequence ID" value="CAK7941948.1"/>
    <property type="molecule type" value="Genomic_DNA"/>
</dbReference>
<dbReference type="Proteomes" id="UP001162060">
    <property type="component" value="Unassembled WGS sequence"/>
</dbReference>
<proteinExistence type="predicted"/>
<evidence type="ECO:0000256" key="1">
    <source>
        <dbReference type="SAM" id="MobiDB-lite"/>
    </source>
</evidence>
<comment type="caution">
    <text evidence="2">The sequence shown here is derived from an EMBL/GenBank/DDBJ whole genome shotgun (WGS) entry which is preliminary data.</text>
</comment>
<protein>
    <submittedName>
        <fullName evidence="2">Uncharacterized protein</fullName>
    </submittedName>
</protein>
<dbReference type="AlphaFoldDB" id="A0AAV1V856"/>
<reference evidence="2" key="1">
    <citation type="submission" date="2024-01" db="EMBL/GenBank/DDBJ databases">
        <authorList>
            <person name="Webb A."/>
        </authorList>
    </citation>
    <scope>NUCLEOTIDE SEQUENCE</scope>
    <source>
        <strain evidence="2">Pm1</strain>
    </source>
</reference>